<reference evidence="7" key="1">
    <citation type="submission" date="2019-03" db="EMBL/GenBank/DDBJ databases">
        <title>Complete genome of Methylacidiphilum kamchatkense Kam1.</title>
        <authorList>
            <person name="Kruse T."/>
            <person name="Murarilal Ratnadevi C."/>
            <person name="Erikstad H.-A."/>
            <person name="Birkeland N.-K."/>
        </authorList>
    </citation>
    <scope>NUCLEOTIDE SEQUENCE [LARGE SCALE GENOMIC DNA]</scope>
    <source>
        <strain evidence="7">kam1</strain>
    </source>
</reference>
<dbReference type="RefSeq" id="WP_143958215.1">
    <property type="nucleotide sequence ID" value="NZ_CP037899.1"/>
</dbReference>
<gene>
    <name evidence="6" type="ORF">kam1_518</name>
</gene>
<evidence type="ECO:0000256" key="3">
    <source>
        <dbReference type="PIRSR" id="PIRSR036894-1"/>
    </source>
</evidence>
<dbReference type="EMBL" id="CP037899">
    <property type="protein sequence ID" value="QDQ41767.1"/>
    <property type="molecule type" value="Genomic_DNA"/>
</dbReference>
<evidence type="ECO:0000313" key="7">
    <source>
        <dbReference type="Proteomes" id="UP000315925"/>
    </source>
</evidence>
<feature type="binding site" evidence="3">
    <location>
        <position position="175"/>
    </location>
    <ligand>
        <name>Zn(2+)</name>
        <dbReference type="ChEBI" id="CHEBI:29105"/>
    </ligand>
</feature>
<dbReference type="PANTHER" id="PTHR42742">
    <property type="entry name" value="TRANSCRIPTIONAL REPRESSOR MPRA"/>
    <property type="match status" value="1"/>
</dbReference>
<dbReference type="InterPro" id="IPR051804">
    <property type="entry name" value="Carb_Metab_Reg_Kinase/Isom"/>
</dbReference>
<evidence type="ECO:0000313" key="6">
    <source>
        <dbReference type="EMBL" id="QDQ41767.1"/>
    </source>
</evidence>
<dbReference type="Pfam" id="PF20511">
    <property type="entry name" value="PMI_typeI_cat"/>
    <property type="match status" value="1"/>
</dbReference>
<dbReference type="InterPro" id="IPR046457">
    <property type="entry name" value="PMI_typeI_cat"/>
</dbReference>
<feature type="active site" evidence="4">
    <location>
        <position position="195"/>
    </location>
</feature>
<organism evidence="6 7">
    <name type="scientific">Methylacidiphilum kamchatkense Kam1</name>
    <dbReference type="NCBI Taxonomy" id="1202785"/>
    <lineage>
        <taxon>Bacteria</taxon>
        <taxon>Pseudomonadati</taxon>
        <taxon>Verrucomicrobiota</taxon>
        <taxon>Methylacidiphilae</taxon>
        <taxon>Methylacidiphilales</taxon>
        <taxon>Methylacidiphilaceae</taxon>
        <taxon>Methylacidiphilum (ex Ratnadevi et al. 2023)</taxon>
    </lineage>
</organism>
<dbReference type="GO" id="GO:0008270">
    <property type="term" value="F:zinc ion binding"/>
    <property type="evidence" value="ECO:0007669"/>
    <property type="project" value="InterPro"/>
</dbReference>
<sequence length="322" mass="36910">MGIFQFHPIYKKKIWGGGLLNKFVAGRDLESFQLIGESWQLVDRDEEISVLKSPYYSMRNLHDLWVNQKEEIFGRNAPPTTRFPLIVKILDCRLPTSIQVHPGEKIATKYGWEKKTEFWFFLTTLPGSSIYLGFKQAISPNLLKELIGKKAIIQYLNRIPTFNSHGILVLSGQIHAVGEGNLILEIQDNSDTTFRIYDWERPNENGSLRQLHYWESVLSVSLEPNNPKLLSPEEISVEQNYFAIKRIELEAGQFYAYHMDGASFLYLFFCGGRVIVGDILYEKGQGIFVSANHGKLQVVGVDTKNEFISVSFPPEERQNPFV</sequence>
<dbReference type="InterPro" id="IPR014628">
    <property type="entry name" value="Man6P_isomerase_Firm_short"/>
</dbReference>
<name>A0A516TKK9_9BACT</name>
<evidence type="ECO:0000256" key="1">
    <source>
        <dbReference type="ARBA" id="ARBA00022723"/>
    </source>
</evidence>
<evidence type="ECO:0000256" key="4">
    <source>
        <dbReference type="PIRSR" id="PIRSR036894-2"/>
    </source>
</evidence>
<accession>A0A516TKK9</accession>
<dbReference type="InterPro" id="IPR014710">
    <property type="entry name" value="RmlC-like_jellyroll"/>
</dbReference>
<evidence type="ECO:0000256" key="2">
    <source>
        <dbReference type="ARBA" id="ARBA00022833"/>
    </source>
</evidence>
<dbReference type="Gene3D" id="2.60.120.10">
    <property type="entry name" value="Jelly Rolls"/>
    <property type="match status" value="1"/>
</dbReference>
<protein>
    <submittedName>
        <fullName evidence="6">Mannose-6-phosphate isomerase type 1</fullName>
        <ecNumber evidence="6">5.3.1.8</ecNumber>
    </submittedName>
</protein>
<keyword evidence="1 3" id="KW-0479">Metal-binding</keyword>
<proteinExistence type="predicted"/>
<dbReference type="AlphaFoldDB" id="A0A516TKK9"/>
<dbReference type="GO" id="GO:0005975">
    <property type="term" value="P:carbohydrate metabolic process"/>
    <property type="evidence" value="ECO:0007669"/>
    <property type="project" value="InterPro"/>
</dbReference>
<dbReference type="CDD" id="cd07010">
    <property type="entry name" value="cupin_PMI_type_I_N_bac"/>
    <property type="match status" value="1"/>
</dbReference>
<comment type="cofactor">
    <cofactor evidence="3">
        <name>Zn(2+)</name>
        <dbReference type="ChEBI" id="CHEBI:29105"/>
    </cofactor>
    <text evidence="3">Binds 1 zinc ion per subunit.</text>
</comment>
<dbReference type="Proteomes" id="UP000315925">
    <property type="component" value="Chromosome"/>
</dbReference>
<dbReference type="InterPro" id="IPR011051">
    <property type="entry name" value="RmlC_Cupin_sf"/>
</dbReference>
<dbReference type="GO" id="GO:0004476">
    <property type="term" value="F:mannose-6-phosphate isomerase activity"/>
    <property type="evidence" value="ECO:0007669"/>
    <property type="project" value="UniProtKB-EC"/>
</dbReference>
<keyword evidence="6" id="KW-0413">Isomerase</keyword>
<feature type="binding site" evidence="3">
    <location>
        <position position="101"/>
    </location>
    <ligand>
        <name>Zn(2+)</name>
        <dbReference type="ChEBI" id="CHEBI:29105"/>
    </ligand>
</feature>
<dbReference type="SUPFAM" id="SSF51182">
    <property type="entry name" value="RmlC-like cupins"/>
    <property type="match status" value="1"/>
</dbReference>
<dbReference type="KEGG" id="mkc:kam1_518"/>
<keyword evidence="2 3" id="KW-0862">Zinc</keyword>
<dbReference type="PIRSF" id="PIRSF036894">
    <property type="entry name" value="PMI_Firm_short"/>
    <property type="match status" value="1"/>
</dbReference>
<feature type="binding site" evidence="3">
    <location>
        <position position="117"/>
    </location>
    <ligand>
        <name>Zn(2+)</name>
        <dbReference type="ChEBI" id="CHEBI:29105"/>
    </ligand>
</feature>
<dbReference type="EC" id="5.3.1.8" evidence="6"/>
<evidence type="ECO:0000259" key="5">
    <source>
        <dbReference type="Pfam" id="PF20511"/>
    </source>
</evidence>
<dbReference type="PANTHER" id="PTHR42742:SF3">
    <property type="entry name" value="FRUCTOKINASE"/>
    <property type="match status" value="1"/>
</dbReference>
<feature type="domain" description="Phosphomannose isomerase type I catalytic" evidence="5">
    <location>
        <begin position="3"/>
        <end position="109"/>
    </location>
</feature>